<keyword evidence="3" id="KW-1185">Reference proteome</keyword>
<dbReference type="AlphaFoldDB" id="A0A8T4IPH3"/>
<dbReference type="SUPFAM" id="SSF140453">
    <property type="entry name" value="EsxAB dimer-like"/>
    <property type="match status" value="1"/>
</dbReference>
<name>A0A8T4IPH3_9ACTN</name>
<dbReference type="InterPro" id="IPR010310">
    <property type="entry name" value="T7SS_ESAT-6-like"/>
</dbReference>
<sequence length="101" mass="11099">MTTGDPNQLVVTYGSLEQAAASIQQQGNQLRGDLEEIQGWVRQVADVWQGEAKEAYDRVQHTWDQKADHLHNVLLSIAAEVRVASGDYSATDKKAAQMFGG</sequence>
<dbReference type="InterPro" id="IPR036689">
    <property type="entry name" value="ESAT-6-like_sf"/>
</dbReference>
<evidence type="ECO:0000256" key="1">
    <source>
        <dbReference type="RuleBase" id="RU362001"/>
    </source>
</evidence>
<proteinExistence type="inferred from homology"/>
<gene>
    <name evidence="2" type="ORF">KDA82_14500</name>
</gene>
<evidence type="ECO:0000313" key="2">
    <source>
        <dbReference type="EMBL" id="MBR7674206.1"/>
    </source>
</evidence>
<organism evidence="2 3">
    <name type="scientific">Streptomyces daliensis</name>
    <dbReference type="NCBI Taxonomy" id="299421"/>
    <lineage>
        <taxon>Bacteria</taxon>
        <taxon>Bacillati</taxon>
        <taxon>Actinomycetota</taxon>
        <taxon>Actinomycetes</taxon>
        <taxon>Kitasatosporales</taxon>
        <taxon>Streptomycetaceae</taxon>
        <taxon>Streptomyces</taxon>
    </lineage>
</organism>
<comment type="similarity">
    <text evidence="1">Belongs to the WXG100 family.</text>
</comment>
<protein>
    <recommendedName>
        <fullName evidence="1">ESAT-6-like protein</fullName>
    </recommendedName>
</protein>
<accession>A0A8T4IPH3</accession>
<dbReference type="NCBIfam" id="TIGR03930">
    <property type="entry name" value="WXG100_ESAT6"/>
    <property type="match status" value="1"/>
</dbReference>
<reference evidence="2" key="1">
    <citation type="submission" date="2021-04" db="EMBL/GenBank/DDBJ databases">
        <title>Sequencing of actinobacteria type strains.</title>
        <authorList>
            <person name="Nguyen G.-S."/>
            <person name="Wentzel A."/>
        </authorList>
    </citation>
    <scope>NUCLEOTIDE SEQUENCE</scope>
    <source>
        <strain evidence="2">DSM 42095</strain>
    </source>
</reference>
<comment type="caution">
    <text evidence="2">The sequence shown here is derived from an EMBL/GenBank/DDBJ whole genome shotgun (WGS) entry which is preliminary data.</text>
</comment>
<dbReference type="EMBL" id="JAGSMN010000310">
    <property type="protein sequence ID" value="MBR7674206.1"/>
    <property type="molecule type" value="Genomic_DNA"/>
</dbReference>
<dbReference type="Proteomes" id="UP000675554">
    <property type="component" value="Unassembled WGS sequence"/>
</dbReference>
<dbReference type="Gene3D" id="1.10.287.1060">
    <property type="entry name" value="ESAT-6-like"/>
    <property type="match status" value="1"/>
</dbReference>
<evidence type="ECO:0000313" key="3">
    <source>
        <dbReference type="Proteomes" id="UP000675554"/>
    </source>
</evidence>
<dbReference type="Pfam" id="PF06013">
    <property type="entry name" value="WXG100"/>
    <property type="match status" value="1"/>
</dbReference>